<dbReference type="SMART" id="SM00100">
    <property type="entry name" value="cNMP"/>
    <property type="match status" value="1"/>
</dbReference>
<dbReference type="InterPro" id="IPR051413">
    <property type="entry name" value="K/Na_HCN_channel"/>
</dbReference>
<evidence type="ECO:0000313" key="3">
    <source>
        <dbReference type="Proteomes" id="UP000192923"/>
    </source>
</evidence>
<dbReference type="Gene3D" id="2.60.120.10">
    <property type="entry name" value="Jelly Rolls"/>
    <property type="match status" value="1"/>
</dbReference>
<dbReference type="CDD" id="cd00038">
    <property type="entry name" value="CAP_ED"/>
    <property type="match status" value="1"/>
</dbReference>
<dbReference type="GO" id="GO:0005249">
    <property type="term" value="F:voltage-gated potassium channel activity"/>
    <property type="evidence" value="ECO:0007669"/>
    <property type="project" value="TreeGrafter"/>
</dbReference>
<dbReference type="Pfam" id="PF00027">
    <property type="entry name" value="cNMP_binding"/>
    <property type="match status" value="1"/>
</dbReference>
<gene>
    <name evidence="2" type="ORF">SAMN02949497_3867</name>
</gene>
<evidence type="ECO:0000313" key="2">
    <source>
        <dbReference type="EMBL" id="SMF96467.1"/>
    </source>
</evidence>
<keyword evidence="3" id="KW-1185">Reference proteome</keyword>
<protein>
    <submittedName>
        <fullName evidence="2">Cyclic nucleotide-binding domain-containing protein</fullName>
    </submittedName>
</protein>
<dbReference type="GO" id="GO:0098855">
    <property type="term" value="C:HCN channel complex"/>
    <property type="evidence" value="ECO:0007669"/>
    <property type="project" value="TreeGrafter"/>
</dbReference>
<feature type="domain" description="Cyclic nucleotide-binding" evidence="1">
    <location>
        <begin position="1"/>
        <end position="86"/>
    </location>
</feature>
<dbReference type="GO" id="GO:0035725">
    <property type="term" value="P:sodium ion transmembrane transport"/>
    <property type="evidence" value="ECO:0007669"/>
    <property type="project" value="TreeGrafter"/>
</dbReference>
<dbReference type="InterPro" id="IPR014710">
    <property type="entry name" value="RmlC-like_jellyroll"/>
</dbReference>
<dbReference type="GO" id="GO:0003254">
    <property type="term" value="P:regulation of membrane depolarization"/>
    <property type="evidence" value="ECO:0007669"/>
    <property type="project" value="TreeGrafter"/>
</dbReference>
<dbReference type="InterPro" id="IPR018490">
    <property type="entry name" value="cNMP-bd_dom_sf"/>
</dbReference>
<dbReference type="EMBL" id="FXAM01000001">
    <property type="protein sequence ID" value="SMF96467.1"/>
    <property type="molecule type" value="Genomic_DNA"/>
</dbReference>
<dbReference type="AlphaFoldDB" id="A0A1Y6D1D8"/>
<dbReference type="PANTHER" id="PTHR45689">
    <property type="entry name" value="I[[H]] CHANNEL, ISOFORM E"/>
    <property type="match status" value="1"/>
</dbReference>
<organism evidence="2 3">
    <name type="scientific">Methylomagnum ishizawai</name>
    <dbReference type="NCBI Taxonomy" id="1760988"/>
    <lineage>
        <taxon>Bacteria</taxon>
        <taxon>Pseudomonadati</taxon>
        <taxon>Pseudomonadota</taxon>
        <taxon>Gammaproteobacteria</taxon>
        <taxon>Methylococcales</taxon>
        <taxon>Methylococcaceae</taxon>
        <taxon>Methylomagnum</taxon>
    </lineage>
</organism>
<dbReference type="InterPro" id="IPR000595">
    <property type="entry name" value="cNMP-bd_dom"/>
</dbReference>
<sequence>MNSVLKLCQGLPEQRFAPAEVLLAEGGTDGKLYVLIEGEVEISKENIALHSQDDSGAIFGEISVLLNLPRTATVTATRPCRAYRIDDGAAFLRDHPDFAIHLSTLLARRLHSITGYLVDLKRQFADHADHFGLVDEVLDNLLYQQPWPLPDDTERYPQ</sequence>
<dbReference type="RefSeq" id="WP_176225295.1">
    <property type="nucleotide sequence ID" value="NZ_FXAM01000001.1"/>
</dbReference>
<dbReference type="PROSITE" id="PS50042">
    <property type="entry name" value="CNMP_BINDING_3"/>
    <property type="match status" value="1"/>
</dbReference>
<reference evidence="2 3" key="1">
    <citation type="submission" date="2016-12" db="EMBL/GenBank/DDBJ databases">
        <authorList>
            <person name="Song W.-J."/>
            <person name="Kurnit D.M."/>
        </authorList>
    </citation>
    <scope>NUCLEOTIDE SEQUENCE [LARGE SCALE GENOMIC DNA]</scope>
    <source>
        <strain evidence="2 3">175</strain>
    </source>
</reference>
<name>A0A1Y6D1D8_9GAMM</name>
<dbReference type="Proteomes" id="UP000192923">
    <property type="component" value="Unassembled WGS sequence"/>
</dbReference>
<evidence type="ECO:0000259" key="1">
    <source>
        <dbReference type="PROSITE" id="PS50042"/>
    </source>
</evidence>
<proteinExistence type="predicted"/>
<dbReference type="PANTHER" id="PTHR45689:SF5">
    <property type="entry name" value="I[[H]] CHANNEL, ISOFORM E"/>
    <property type="match status" value="1"/>
</dbReference>
<dbReference type="PROSITE" id="PS00889">
    <property type="entry name" value="CNMP_BINDING_2"/>
    <property type="match status" value="1"/>
</dbReference>
<accession>A0A1Y6D1D8</accession>
<dbReference type="STRING" id="1760988.SAMN02949497_3867"/>
<dbReference type="SUPFAM" id="SSF51206">
    <property type="entry name" value="cAMP-binding domain-like"/>
    <property type="match status" value="1"/>
</dbReference>
<dbReference type="InterPro" id="IPR018488">
    <property type="entry name" value="cNMP-bd_CS"/>
</dbReference>